<keyword evidence="3" id="KW-1185">Reference proteome</keyword>
<organism evidence="2 3">
    <name type="scientific">Rhodopirellula islandica</name>
    <dbReference type="NCBI Taxonomy" id="595434"/>
    <lineage>
        <taxon>Bacteria</taxon>
        <taxon>Pseudomonadati</taxon>
        <taxon>Planctomycetota</taxon>
        <taxon>Planctomycetia</taxon>
        <taxon>Pirellulales</taxon>
        <taxon>Pirellulaceae</taxon>
        <taxon>Rhodopirellula</taxon>
    </lineage>
</organism>
<name>A0A0J1BHK7_RHOIS</name>
<feature type="region of interest" description="Disordered" evidence="1">
    <location>
        <begin position="42"/>
        <end position="65"/>
    </location>
</feature>
<dbReference type="AlphaFoldDB" id="A0A0J1BHK7"/>
<gene>
    <name evidence="2" type="ORF">RISK_001867</name>
</gene>
<protein>
    <submittedName>
        <fullName evidence="2">Uncharacterized protein</fullName>
    </submittedName>
</protein>
<dbReference type="STRING" id="595434.RISK_001867"/>
<evidence type="ECO:0000313" key="2">
    <source>
        <dbReference type="EMBL" id="KLU06016.1"/>
    </source>
</evidence>
<dbReference type="EMBL" id="LECT01000016">
    <property type="protein sequence ID" value="KLU06016.1"/>
    <property type="molecule type" value="Genomic_DNA"/>
</dbReference>
<reference evidence="2" key="1">
    <citation type="submission" date="2015-05" db="EMBL/GenBank/DDBJ databases">
        <title>Permanent draft genome of Rhodopirellula islandicus K833.</title>
        <authorList>
            <person name="Kizina J."/>
            <person name="Richter M."/>
            <person name="Glockner F.O."/>
            <person name="Harder J."/>
        </authorList>
    </citation>
    <scope>NUCLEOTIDE SEQUENCE [LARGE SCALE GENOMIC DNA]</scope>
    <source>
        <strain evidence="2">K833</strain>
    </source>
</reference>
<sequence length="79" mass="8623">MSQRCGKRSVLNLTTNAIAIPPGFDRLTYFLTETLTPQLVGKSEGLPRCTGRQPTKVLGEAPATPRHPTRMCALVEIKS</sequence>
<comment type="caution">
    <text evidence="2">The sequence shown here is derived from an EMBL/GenBank/DDBJ whole genome shotgun (WGS) entry which is preliminary data.</text>
</comment>
<evidence type="ECO:0000313" key="3">
    <source>
        <dbReference type="Proteomes" id="UP000036367"/>
    </source>
</evidence>
<dbReference type="PATRIC" id="fig|595434.4.peg.1787"/>
<proteinExistence type="predicted"/>
<evidence type="ECO:0000256" key="1">
    <source>
        <dbReference type="SAM" id="MobiDB-lite"/>
    </source>
</evidence>
<accession>A0A0J1BHK7</accession>
<dbReference type="Proteomes" id="UP000036367">
    <property type="component" value="Unassembled WGS sequence"/>
</dbReference>